<feature type="transmembrane region" description="Helical" evidence="1">
    <location>
        <begin position="273"/>
        <end position="290"/>
    </location>
</feature>
<reference evidence="2 3" key="2">
    <citation type="submission" date="2019-01" db="EMBL/GenBank/DDBJ databases">
        <title>The decoding of complex shrimp genome reveals the adaptation for benthos swimmer, frequently molting mechanism and breeding impact on genome.</title>
        <authorList>
            <person name="Sun Y."/>
            <person name="Gao Y."/>
            <person name="Yu Y."/>
        </authorList>
    </citation>
    <scope>NUCLEOTIDE SEQUENCE [LARGE SCALE GENOMIC DNA]</scope>
    <source>
        <tissue evidence="2">Muscle</tissue>
    </source>
</reference>
<sequence length="405" mass="45430">MLSSMLSLSLSVISSRSMNEYHRASHLSVLIFRSSLSCSSHLLSFSLFSSLLSRSRRLSNASSTLSSPTRGRPSKELLDESPLANLLSLHLSSLKSWSIRLDTSEISLSLSHSFSSFPLPSSFLLVFLPSSCLLLPSTLFLPAPFLPLSLIILPDLPSSTHLPLSISWPPPFYLSSSSYSLFPLFPLFFCYPSSFYPSHPYLLFLFQHPRSHGLSSISYSPSLSFLLPFILFLILCPPLSSSLLLLLMSSPFFYSSSSSPPPLPVFLFNTPSHNSPLFYFFLCSNFLHPFSTCSPGFFLRYPLFHSLSFLLFLPLPSLFFRHFPLSFLPFSLTSYFFYRPLSIIPRFQSFLFLSHPLLSFSHPPHFFHVLCLASSSSSCPCSFFSFSSYSSSSSSHTYCSHSSSF</sequence>
<evidence type="ECO:0000313" key="3">
    <source>
        <dbReference type="Proteomes" id="UP000283509"/>
    </source>
</evidence>
<keyword evidence="1" id="KW-0812">Transmembrane</keyword>
<organism evidence="2 3">
    <name type="scientific">Penaeus vannamei</name>
    <name type="common">Whiteleg shrimp</name>
    <name type="synonym">Litopenaeus vannamei</name>
    <dbReference type="NCBI Taxonomy" id="6689"/>
    <lineage>
        <taxon>Eukaryota</taxon>
        <taxon>Metazoa</taxon>
        <taxon>Ecdysozoa</taxon>
        <taxon>Arthropoda</taxon>
        <taxon>Crustacea</taxon>
        <taxon>Multicrustacea</taxon>
        <taxon>Malacostraca</taxon>
        <taxon>Eumalacostraca</taxon>
        <taxon>Eucarida</taxon>
        <taxon>Decapoda</taxon>
        <taxon>Dendrobranchiata</taxon>
        <taxon>Penaeoidea</taxon>
        <taxon>Penaeidae</taxon>
        <taxon>Penaeus</taxon>
    </lineage>
</organism>
<dbReference type="EMBL" id="QCYY01000916">
    <property type="protein sequence ID" value="ROT81794.1"/>
    <property type="molecule type" value="Genomic_DNA"/>
</dbReference>
<feature type="transmembrane region" description="Helical" evidence="1">
    <location>
        <begin position="225"/>
        <end position="253"/>
    </location>
</feature>
<keyword evidence="1" id="KW-1133">Transmembrane helix</keyword>
<dbReference type="AlphaFoldDB" id="A0A423TZC0"/>
<name>A0A423TZC0_PENVA</name>
<accession>A0A423TZC0</accession>
<proteinExistence type="predicted"/>
<evidence type="ECO:0000256" key="1">
    <source>
        <dbReference type="SAM" id="Phobius"/>
    </source>
</evidence>
<feature type="transmembrane region" description="Helical" evidence="1">
    <location>
        <begin position="319"/>
        <end position="338"/>
    </location>
</feature>
<gene>
    <name evidence="2" type="ORF">C7M84_025056</name>
</gene>
<protein>
    <submittedName>
        <fullName evidence="2">Uncharacterized protein</fullName>
    </submittedName>
</protein>
<keyword evidence="3" id="KW-1185">Reference proteome</keyword>
<dbReference type="Proteomes" id="UP000283509">
    <property type="component" value="Unassembled WGS sequence"/>
</dbReference>
<keyword evidence="1" id="KW-0472">Membrane</keyword>
<comment type="caution">
    <text evidence="2">The sequence shown here is derived from an EMBL/GenBank/DDBJ whole genome shotgun (WGS) entry which is preliminary data.</text>
</comment>
<reference evidence="2 3" key="1">
    <citation type="submission" date="2018-04" db="EMBL/GenBank/DDBJ databases">
        <authorList>
            <person name="Zhang X."/>
            <person name="Yuan J."/>
            <person name="Li F."/>
            <person name="Xiang J."/>
        </authorList>
    </citation>
    <scope>NUCLEOTIDE SEQUENCE [LARGE SCALE GENOMIC DNA]</scope>
    <source>
        <tissue evidence="2">Muscle</tissue>
    </source>
</reference>
<evidence type="ECO:0000313" key="2">
    <source>
        <dbReference type="EMBL" id="ROT81794.1"/>
    </source>
</evidence>